<dbReference type="Gene3D" id="3.30.70.1740">
    <property type="entry name" value="Bypass-of-forespore C, C-terminal domain"/>
    <property type="match status" value="1"/>
</dbReference>
<name>A0A9X4AMV1_9BACI</name>
<evidence type="ECO:0000259" key="1">
    <source>
        <dbReference type="Pfam" id="PF08955"/>
    </source>
</evidence>
<sequence length="184" mass="21127">MKRKLILFTFTFILGVGFVGMVGLAYPIEGGSTDKELAAKEEAVLKDPLKLSVILQKQYIDGKIEETSHTETIWAMQDFWAFYDGWEVVNQGKGEVTFRKEIRDISPYLKENGYFGLQNGQLTIFEGRPMDEQVIQTFYHIDTKKLETYQLQQLNNGIKIDSKDVYQYVLEAFRGMSPSRSVTS</sequence>
<dbReference type="Pfam" id="PF08977">
    <property type="entry name" value="BOFC_N"/>
    <property type="match status" value="1"/>
</dbReference>
<evidence type="ECO:0000313" key="4">
    <source>
        <dbReference type="Proteomes" id="UP001145050"/>
    </source>
</evidence>
<dbReference type="Proteomes" id="UP001145050">
    <property type="component" value="Unassembled WGS sequence"/>
</dbReference>
<reference evidence="3" key="1">
    <citation type="submission" date="2022-06" db="EMBL/GenBank/DDBJ databases">
        <title>Aquibacillus sp. a new bacterium isolated from soil saline samples.</title>
        <authorList>
            <person name="Galisteo C."/>
            <person name="De La Haba R."/>
            <person name="Sanchez-Porro C."/>
            <person name="Ventosa A."/>
        </authorList>
    </citation>
    <scope>NUCLEOTIDE SEQUENCE</scope>
    <source>
        <strain evidence="3">3ASR75-11</strain>
    </source>
</reference>
<keyword evidence="4" id="KW-1185">Reference proteome</keyword>
<gene>
    <name evidence="3" type="ORF">NC797_04990</name>
</gene>
<feature type="domain" description="Bypass-of-forespore C N-terminal" evidence="2">
    <location>
        <begin position="52"/>
        <end position="100"/>
    </location>
</feature>
<evidence type="ECO:0000259" key="2">
    <source>
        <dbReference type="Pfam" id="PF08977"/>
    </source>
</evidence>
<feature type="domain" description="Bypass of forespore C C-terminal" evidence="1">
    <location>
        <begin position="104"/>
        <end position="174"/>
    </location>
</feature>
<organism evidence="3 4">
    <name type="scientific">Terrihalobacillus insolitus</name>
    <dbReference type="NCBI Taxonomy" id="2950438"/>
    <lineage>
        <taxon>Bacteria</taxon>
        <taxon>Bacillati</taxon>
        <taxon>Bacillota</taxon>
        <taxon>Bacilli</taxon>
        <taxon>Bacillales</taxon>
        <taxon>Bacillaceae</taxon>
        <taxon>Terrihalobacillus</taxon>
    </lineage>
</organism>
<proteinExistence type="predicted"/>
<accession>A0A9X4AMV1</accession>
<dbReference type="InterPro" id="IPR015071">
    <property type="entry name" value="BOFC_N"/>
</dbReference>
<dbReference type="InterPro" id="IPR038117">
    <property type="entry name" value="BofC_C_sf"/>
</dbReference>
<evidence type="ECO:0000313" key="3">
    <source>
        <dbReference type="EMBL" id="MDC3423865.1"/>
    </source>
</evidence>
<dbReference type="EMBL" id="JAMQKB010000003">
    <property type="protein sequence ID" value="MDC3423865.1"/>
    <property type="molecule type" value="Genomic_DNA"/>
</dbReference>
<dbReference type="RefSeq" id="WP_272435643.1">
    <property type="nucleotide sequence ID" value="NZ_JAMQKB010000003.1"/>
</dbReference>
<dbReference type="AlphaFoldDB" id="A0A9X4AMV1"/>
<dbReference type="InterPro" id="IPR038118">
    <property type="entry name" value="BOFC_N_sf"/>
</dbReference>
<comment type="caution">
    <text evidence="3">The sequence shown here is derived from an EMBL/GenBank/DDBJ whole genome shotgun (WGS) entry which is preliminary data.</text>
</comment>
<dbReference type="Gene3D" id="3.10.20.420">
    <property type="entry name" value="Bypass-of-forespore C, N-terminal domain"/>
    <property type="match status" value="1"/>
</dbReference>
<dbReference type="Pfam" id="PF08955">
    <property type="entry name" value="BofC_C"/>
    <property type="match status" value="1"/>
</dbReference>
<dbReference type="InterPro" id="IPR015050">
    <property type="entry name" value="BofC_C"/>
</dbReference>
<protein>
    <submittedName>
        <fullName evidence="3">Intercompartmental signaling factor BofC</fullName>
    </submittedName>
</protein>